<evidence type="ECO:0000256" key="1">
    <source>
        <dbReference type="SAM" id="Phobius"/>
    </source>
</evidence>
<dbReference type="EMBL" id="JACIEM010000004">
    <property type="protein sequence ID" value="MBB4004091.1"/>
    <property type="molecule type" value="Genomic_DNA"/>
</dbReference>
<keyword evidence="1" id="KW-0472">Membrane</keyword>
<evidence type="ECO:0000313" key="2">
    <source>
        <dbReference type="EMBL" id="MBB4004091.1"/>
    </source>
</evidence>
<keyword evidence="1" id="KW-1133">Transmembrane helix</keyword>
<comment type="caution">
    <text evidence="2">The sequence shown here is derived from an EMBL/GenBank/DDBJ whole genome shotgun (WGS) entry which is preliminary data.</text>
</comment>
<feature type="transmembrane region" description="Helical" evidence="1">
    <location>
        <begin position="6"/>
        <end position="25"/>
    </location>
</feature>
<proteinExistence type="predicted"/>
<gene>
    <name evidence="2" type="ORF">GGR03_003179</name>
</gene>
<accession>A0A7W6HFB2</accession>
<reference evidence="2 3" key="1">
    <citation type="submission" date="2020-08" db="EMBL/GenBank/DDBJ databases">
        <title>Genomic Encyclopedia of Type Strains, Phase IV (KMG-IV): sequencing the most valuable type-strain genomes for metagenomic binning, comparative biology and taxonomic classification.</title>
        <authorList>
            <person name="Goeker M."/>
        </authorList>
    </citation>
    <scope>NUCLEOTIDE SEQUENCE [LARGE SCALE GENOMIC DNA]</scope>
    <source>
        <strain evidence="2 3">DSM 103570</strain>
    </source>
</reference>
<dbReference type="AlphaFoldDB" id="A0A7W6HFB2"/>
<sequence>MGAGWLALGELVAILGGLAVGWYLLERGGR</sequence>
<organism evidence="2 3">
    <name type="scientific">Aurantimonas endophytica</name>
    <dbReference type="NCBI Taxonomy" id="1522175"/>
    <lineage>
        <taxon>Bacteria</taxon>
        <taxon>Pseudomonadati</taxon>
        <taxon>Pseudomonadota</taxon>
        <taxon>Alphaproteobacteria</taxon>
        <taxon>Hyphomicrobiales</taxon>
        <taxon>Aurantimonadaceae</taxon>
        <taxon>Aurantimonas</taxon>
    </lineage>
</organism>
<protein>
    <submittedName>
        <fullName evidence="2">Uncharacterized protein</fullName>
    </submittedName>
</protein>
<name>A0A7W6HFB2_9HYPH</name>
<evidence type="ECO:0000313" key="3">
    <source>
        <dbReference type="Proteomes" id="UP000588647"/>
    </source>
</evidence>
<dbReference type="Proteomes" id="UP000588647">
    <property type="component" value="Unassembled WGS sequence"/>
</dbReference>
<keyword evidence="1" id="KW-0812">Transmembrane</keyword>
<keyword evidence="3" id="KW-1185">Reference proteome</keyword>